<dbReference type="InterPro" id="IPR029466">
    <property type="entry name" value="NAM-associated_C"/>
</dbReference>
<feature type="domain" description="No apical meristem-associated C-terminal" evidence="1">
    <location>
        <begin position="33"/>
        <end position="113"/>
    </location>
</feature>
<proteinExistence type="predicted"/>
<evidence type="ECO:0000259" key="1">
    <source>
        <dbReference type="Pfam" id="PF14303"/>
    </source>
</evidence>
<dbReference type="AlphaFoldDB" id="A0A6G0QEJ2"/>
<organism evidence="2 3">
    <name type="scientific">Phytophthora fragariae</name>
    <dbReference type="NCBI Taxonomy" id="53985"/>
    <lineage>
        <taxon>Eukaryota</taxon>
        <taxon>Sar</taxon>
        <taxon>Stramenopiles</taxon>
        <taxon>Oomycota</taxon>
        <taxon>Peronosporomycetes</taxon>
        <taxon>Peronosporales</taxon>
        <taxon>Peronosporaceae</taxon>
        <taxon>Phytophthora</taxon>
    </lineage>
</organism>
<protein>
    <recommendedName>
        <fullName evidence="1">No apical meristem-associated C-terminal domain-containing protein</fullName>
    </recommendedName>
</protein>
<dbReference type="Proteomes" id="UP000486351">
    <property type="component" value="Unassembled WGS sequence"/>
</dbReference>
<sequence length="173" mass="18589">MHCWRILNVEPLWVSFRVSKLGYENTAPVNIDMAGPTSAARPKGSKATKADAKQTDLTEVSFKELAQATKEMAQASRKRARAVEEANEMALFTVCLSDLDPDAREFFALRRHQVLQKLRDGPSNGERGGSEARVGVHGDAATAVKQGNAAGGIPLSPNSAVETACNVIEQALV</sequence>
<evidence type="ECO:0000313" key="2">
    <source>
        <dbReference type="EMBL" id="KAE9283581.1"/>
    </source>
</evidence>
<reference evidence="2 3" key="1">
    <citation type="submission" date="2018-09" db="EMBL/GenBank/DDBJ databases">
        <title>Genomic investigation of the strawberry pathogen Phytophthora fragariae indicates pathogenicity is determined by transcriptional variation in three key races.</title>
        <authorList>
            <person name="Adams T.M."/>
            <person name="Armitage A.D."/>
            <person name="Sobczyk M.K."/>
            <person name="Bates H.J."/>
            <person name="Dunwell J.M."/>
            <person name="Nellist C.F."/>
            <person name="Harrison R.J."/>
        </authorList>
    </citation>
    <scope>NUCLEOTIDE SEQUENCE [LARGE SCALE GENOMIC DNA]</scope>
    <source>
        <strain evidence="2 3">NOV-77</strain>
    </source>
</reference>
<dbReference type="Pfam" id="PF14303">
    <property type="entry name" value="NAM-associated"/>
    <property type="match status" value="1"/>
</dbReference>
<accession>A0A6G0QEJ2</accession>
<gene>
    <name evidence="2" type="ORF">PF008_g27367</name>
</gene>
<name>A0A6G0QEJ2_9STRA</name>
<dbReference type="EMBL" id="QXFY01003608">
    <property type="protein sequence ID" value="KAE9283581.1"/>
    <property type="molecule type" value="Genomic_DNA"/>
</dbReference>
<evidence type="ECO:0000313" key="3">
    <source>
        <dbReference type="Proteomes" id="UP000486351"/>
    </source>
</evidence>
<comment type="caution">
    <text evidence="2">The sequence shown here is derived from an EMBL/GenBank/DDBJ whole genome shotgun (WGS) entry which is preliminary data.</text>
</comment>